<organism evidence="3 4">
    <name type="scientific">Pantoea ananatis (strain AJ13355)</name>
    <dbReference type="NCBI Taxonomy" id="932677"/>
    <lineage>
        <taxon>Bacteria</taxon>
        <taxon>Pseudomonadati</taxon>
        <taxon>Pseudomonadota</taxon>
        <taxon>Gammaproteobacteria</taxon>
        <taxon>Enterobacterales</taxon>
        <taxon>Erwiniaceae</taxon>
        <taxon>Pantoea</taxon>
    </lineage>
</organism>
<feature type="transmembrane region" description="Helical" evidence="2">
    <location>
        <begin position="89"/>
        <end position="109"/>
    </location>
</feature>
<keyword evidence="2" id="KW-0472">Membrane</keyword>
<name>A0A0H3KYH6_PANAA</name>
<evidence type="ECO:0000313" key="3">
    <source>
        <dbReference type="EMBL" id="BAK12241.1"/>
    </source>
</evidence>
<dbReference type="eggNOG" id="COG1196">
    <property type="taxonomic scope" value="Bacteria"/>
</dbReference>
<feature type="transmembrane region" description="Helical" evidence="2">
    <location>
        <begin position="319"/>
        <end position="338"/>
    </location>
</feature>
<keyword evidence="2" id="KW-1133">Transmembrane helix</keyword>
<dbReference type="EMBL" id="AP012032">
    <property type="protein sequence ID" value="BAK12241.1"/>
    <property type="molecule type" value="Genomic_DNA"/>
</dbReference>
<sequence length="353" mass="38213">MKKTTLTCYVLRGKYLMADTRINNGYNDPLVTGAAGLPLKRISWSAVFAGVICALIIHILLTLLGTAIGATTIDPLQEDNPFKHLGTGALVWTAIEMLIAIAAGSYVAGRLAQREGALHGLLMFGISTVLTIYLAVSLASSVLGGAMNILGTGFQAVGSGISAAAPSVTQMAKEKLQQNNINLDNMQQELETTLRQTGKPELQPENLKQDANNEAQNAENQANNTANHPQTADTDLANWFKGVIARHSDTLQAADRDALKNIIKARTGKSDQEAEQIVNQAEQSYQQAMQKYQELKKQAEQKAREAGEQAAKATAKASWYAFFILIIEAVLAGVMGMVGRRTQPRQVLTHERR</sequence>
<feature type="coiled-coil region" evidence="1">
    <location>
        <begin position="169"/>
        <end position="228"/>
    </location>
</feature>
<evidence type="ECO:0000313" key="4">
    <source>
        <dbReference type="Proteomes" id="UP000006690"/>
    </source>
</evidence>
<feature type="transmembrane region" description="Helical" evidence="2">
    <location>
        <begin position="121"/>
        <end position="143"/>
    </location>
</feature>
<protein>
    <submittedName>
        <fullName evidence="3">Uncharacterized protein</fullName>
    </submittedName>
</protein>
<dbReference type="HOGENOM" id="CLU_063844_2_0_6"/>
<dbReference type="AlphaFoldDB" id="A0A0H3KYH6"/>
<dbReference type="KEGG" id="paj:PAJ_2161"/>
<dbReference type="Proteomes" id="UP000006690">
    <property type="component" value="Chromosome"/>
</dbReference>
<proteinExistence type="predicted"/>
<feature type="transmembrane region" description="Helical" evidence="2">
    <location>
        <begin position="46"/>
        <end position="69"/>
    </location>
</feature>
<evidence type="ECO:0000256" key="2">
    <source>
        <dbReference type="SAM" id="Phobius"/>
    </source>
</evidence>
<keyword evidence="2" id="KW-0812">Transmembrane</keyword>
<dbReference type="PATRIC" id="fig|932677.3.peg.2507"/>
<accession>A0A0H3KYH6</accession>
<evidence type="ECO:0000256" key="1">
    <source>
        <dbReference type="SAM" id="Coils"/>
    </source>
</evidence>
<gene>
    <name evidence="3" type="ordered locus">PAJ_2161</name>
</gene>
<reference evidence="4" key="1">
    <citation type="journal article" date="2012" name="Appl. Microbiol. Biotechnol.">
        <title>The complete genome sequence of Pantoea ananatis AJ13355, an organism with great biotechnological potential.</title>
        <authorList>
            <person name="Hara Y."/>
            <person name="Kadotani N."/>
            <person name="Izui H."/>
            <person name="Katashkina J.I."/>
            <person name="Kuvaeva T.M."/>
            <person name="Andreeva I.G."/>
            <person name="Golubeva L.I."/>
            <person name="Malko D.B."/>
            <person name="Makeev V.J."/>
            <person name="Mashko S.V."/>
            <person name="Kozlov Y.I."/>
        </authorList>
    </citation>
    <scope>NUCLEOTIDE SEQUENCE [LARGE SCALE GENOMIC DNA]</scope>
    <source>
        <strain evidence="4">AJ13355</strain>
    </source>
</reference>
<feature type="coiled-coil region" evidence="1">
    <location>
        <begin position="271"/>
        <end position="316"/>
    </location>
</feature>
<keyword evidence="1" id="KW-0175">Coiled coil</keyword>